<evidence type="ECO:0000313" key="3">
    <source>
        <dbReference type="EMBL" id="BCB88628.1"/>
    </source>
</evidence>
<dbReference type="InterPro" id="IPR036396">
    <property type="entry name" value="Cyt_P450_sf"/>
</dbReference>
<keyword evidence="2" id="KW-0560">Oxidoreductase</keyword>
<dbReference type="PANTHER" id="PTHR46696">
    <property type="entry name" value="P450, PUTATIVE (EUROFUNG)-RELATED"/>
    <property type="match status" value="1"/>
</dbReference>
<organism evidence="3 4">
    <name type="scientific">Phytohabitans suffuscus</name>
    <dbReference type="NCBI Taxonomy" id="624315"/>
    <lineage>
        <taxon>Bacteria</taxon>
        <taxon>Bacillati</taxon>
        <taxon>Actinomycetota</taxon>
        <taxon>Actinomycetes</taxon>
        <taxon>Micromonosporales</taxon>
        <taxon>Micromonosporaceae</taxon>
    </lineage>
</organism>
<dbReference type="GO" id="GO:0016705">
    <property type="term" value="F:oxidoreductase activity, acting on paired donors, with incorporation or reduction of molecular oxygen"/>
    <property type="evidence" value="ECO:0007669"/>
    <property type="project" value="InterPro"/>
</dbReference>
<evidence type="ECO:0000256" key="2">
    <source>
        <dbReference type="RuleBase" id="RU000461"/>
    </source>
</evidence>
<dbReference type="AlphaFoldDB" id="A0A6F8YRS2"/>
<evidence type="ECO:0008006" key="5">
    <source>
        <dbReference type="Google" id="ProtNLM"/>
    </source>
</evidence>
<evidence type="ECO:0000256" key="1">
    <source>
        <dbReference type="ARBA" id="ARBA00010617"/>
    </source>
</evidence>
<gene>
    <name evidence="3" type="ORF">Psuf_059410</name>
</gene>
<reference evidence="3 4" key="1">
    <citation type="submission" date="2020-03" db="EMBL/GenBank/DDBJ databases">
        <title>Whole genome shotgun sequence of Phytohabitans suffuscus NBRC 105367.</title>
        <authorList>
            <person name="Komaki H."/>
            <person name="Tamura T."/>
        </authorList>
    </citation>
    <scope>NUCLEOTIDE SEQUENCE [LARGE SCALE GENOMIC DNA]</scope>
    <source>
        <strain evidence="3 4">NBRC 105367</strain>
    </source>
</reference>
<dbReference type="GO" id="GO:0005506">
    <property type="term" value="F:iron ion binding"/>
    <property type="evidence" value="ECO:0007669"/>
    <property type="project" value="InterPro"/>
</dbReference>
<comment type="similarity">
    <text evidence="1 2">Belongs to the cytochrome P450 family.</text>
</comment>
<dbReference type="Proteomes" id="UP000503011">
    <property type="component" value="Chromosome"/>
</dbReference>
<proteinExistence type="inferred from homology"/>
<sequence>MTVITCGETELSDIKDYAESMSLVRHMLEHDPEALAGVHIAAGFEDADFVLRAKEFRVLHESDGFGRDVQAPILGGTLARVDGPDHFRRRRIESMLFRSPTLRGYEATVLHPAIERVLAEARQSHAGSGPARADLHDIGEAVLGEVVAALVGLDGLDTTEGRRRFDSFYQDIDNGVRISWASQDVHQLAAKGVAALNELTEHFITPSRRRRKEMLDRVASGEANPDDPPTDLITLMLQHHGDEFDDGLMIREIALYVTASVTTLTNQVCYCVHHIEEWVQQHPRDAPRRVDPVFLSRSLQESVRLHAGPVLMRRATEDVVLPSGTAVKAGEFAWVVIRQASQDGAYFGESPESFNPYREVAAGVLPYGVEFGVGRHTCVGKRFALGDEPGSVDALEGAGVILMRTLYEAGMRLDPERGRTFVPELLDVHQSSPILLTALN</sequence>
<dbReference type="PROSITE" id="PS00086">
    <property type="entry name" value="CYTOCHROME_P450"/>
    <property type="match status" value="1"/>
</dbReference>
<keyword evidence="2" id="KW-0349">Heme</keyword>
<protein>
    <recommendedName>
        <fullName evidence="5">Cytochrome P450</fullName>
    </recommendedName>
</protein>
<dbReference type="PANTHER" id="PTHR46696:SF1">
    <property type="entry name" value="CYTOCHROME P450 YJIB-RELATED"/>
    <property type="match status" value="1"/>
</dbReference>
<dbReference type="EMBL" id="AP022871">
    <property type="protein sequence ID" value="BCB88628.1"/>
    <property type="molecule type" value="Genomic_DNA"/>
</dbReference>
<dbReference type="Pfam" id="PF00067">
    <property type="entry name" value="p450"/>
    <property type="match status" value="1"/>
</dbReference>
<dbReference type="KEGG" id="psuu:Psuf_059410"/>
<reference evidence="3 4" key="2">
    <citation type="submission" date="2020-03" db="EMBL/GenBank/DDBJ databases">
        <authorList>
            <person name="Ichikawa N."/>
            <person name="Kimura A."/>
            <person name="Kitahashi Y."/>
            <person name="Uohara A."/>
        </authorList>
    </citation>
    <scope>NUCLEOTIDE SEQUENCE [LARGE SCALE GENOMIC DNA]</scope>
    <source>
        <strain evidence="3 4">NBRC 105367</strain>
    </source>
</reference>
<dbReference type="Gene3D" id="1.10.630.10">
    <property type="entry name" value="Cytochrome P450"/>
    <property type="match status" value="1"/>
</dbReference>
<dbReference type="GO" id="GO:0020037">
    <property type="term" value="F:heme binding"/>
    <property type="evidence" value="ECO:0007669"/>
    <property type="project" value="InterPro"/>
</dbReference>
<keyword evidence="4" id="KW-1185">Reference proteome</keyword>
<name>A0A6F8YRS2_9ACTN</name>
<dbReference type="SUPFAM" id="SSF48264">
    <property type="entry name" value="Cytochrome P450"/>
    <property type="match status" value="1"/>
</dbReference>
<dbReference type="InterPro" id="IPR001128">
    <property type="entry name" value="Cyt_P450"/>
</dbReference>
<accession>A0A6F8YRS2</accession>
<keyword evidence="2" id="KW-0479">Metal-binding</keyword>
<evidence type="ECO:0000313" key="4">
    <source>
        <dbReference type="Proteomes" id="UP000503011"/>
    </source>
</evidence>
<dbReference type="InterPro" id="IPR017972">
    <property type="entry name" value="Cyt_P450_CS"/>
</dbReference>
<keyword evidence="2" id="KW-0503">Monooxygenase</keyword>
<dbReference type="CDD" id="cd00302">
    <property type="entry name" value="cytochrome_P450"/>
    <property type="match status" value="1"/>
</dbReference>
<dbReference type="GO" id="GO:0004497">
    <property type="term" value="F:monooxygenase activity"/>
    <property type="evidence" value="ECO:0007669"/>
    <property type="project" value="UniProtKB-KW"/>
</dbReference>
<keyword evidence="2" id="KW-0408">Iron</keyword>